<gene>
    <name evidence="1" type="ORF">EKO27_g9895</name>
</gene>
<protein>
    <submittedName>
        <fullName evidence="1">Uncharacterized protein</fullName>
    </submittedName>
</protein>
<evidence type="ECO:0000313" key="2">
    <source>
        <dbReference type="Proteomes" id="UP000286045"/>
    </source>
</evidence>
<dbReference type="EMBL" id="RYZI01000465">
    <property type="protein sequence ID" value="RWA05217.1"/>
    <property type="molecule type" value="Genomic_DNA"/>
</dbReference>
<dbReference type="PANTHER" id="PTHR37490">
    <property type="entry name" value="EXPRESSED PROTEIN"/>
    <property type="match status" value="1"/>
</dbReference>
<dbReference type="Pfam" id="PF11913">
    <property type="entry name" value="DUF3431"/>
    <property type="match status" value="1"/>
</dbReference>
<dbReference type="AlphaFoldDB" id="A0A439CSS3"/>
<proteinExistence type="predicted"/>
<comment type="caution">
    <text evidence="1">The sequence shown here is derived from an EMBL/GenBank/DDBJ whole genome shotgun (WGS) entry which is preliminary data.</text>
</comment>
<accession>A0A439CSS3</accession>
<dbReference type="InterPro" id="IPR021838">
    <property type="entry name" value="DUF3431"/>
</dbReference>
<dbReference type="Proteomes" id="UP000286045">
    <property type="component" value="Unassembled WGS sequence"/>
</dbReference>
<organism evidence="1 2">
    <name type="scientific">Xylaria grammica</name>
    <dbReference type="NCBI Taxonomy" id="363999"/>
    <lineage>
        <taxon>Eukaryota</taxon>
        <taxon>Fungi</taxon>
        <taxon>Dikarya</taxon>
        <taxon>Ascomycota</taxon>
        <taxon>Pezizomycotina</taxon>
        <taxon>Sordariomycetes</taxon>
        <taxon>Xylariomycetidae</taxon>
        <taxon>Xylariales</taxon>
        <taxon>Xylariaceae</taxon>
        <taxon>Xylaria</taxon>
    </lineage>
</organism>
<reference evidence="1 2" key="1">
    <citation type="submission" date="2018-12" db="EMBL/GenBank/DDBJ databases">
        <title>Draft genome sequence of Xylaria grammica IHI A82.</title>
        <authorList>
            <person name="Buettner E."/>
            <person name="Kellner H."/>
        </authorList>
    </citation>
    <scope>NUCLEOTIDE SEQUENCE [LARGE SCALE GENOMIC DNA]</scope>
    <source>
        <strain evidence="1 2">IHI A82</strain>
    </source>
</reference>
<dbReference type="PANTHER" id="PTHR37490:SF3">
    <property type="entry name" value="DUF3431 DOMAIN CONTAINING PROTEIN"/>
    <property type="match status" value="1"/>
</dbReference>
<name>A0A439CSS3_9PEZI</name>
<keyword evidence="2" id="KW-1185">Reference proteome</keyword>
<sequence length="348" mass="38795">MVASLRSPRRVLVATILVTSLFLLLTFHQRGTQPFATLLQPENDRAAASAAAAAAAAAAEKPENRELELVVASVKAEDTAWFHTYLPSWHKNIYVADEPAAPLTVPANKGREAMVYLTYMIDRYDTLPETVLFVHASRFAWHNDDPDYDALPTLRNFRLPYLRAAGYVNLRCVWVIGCPREIRPAQDAAQKDSAEKIQAKHIYKEAFEELLPEISEVPEIVAVSCCSQFGVTREVIRSRPKADYIRYREWLLATPLDDALNGRVFEFAWHTTSSPSVIFGKEAVHCPSASACYCNVFGLCDIPCKDDSCDGRYVLPPYSSLPQGWPLVGWAQEPRNFSGPLPAPALDP</sequence>
<evidence type="ECO:0000313" key="1">
    <source>
        <dbReference type="EMBL" id="RWA05217.1"/>
    </source>
</evidence>